<reference evidence="1" key="1">
    <citation type="submission" date="2022-11" db="EMBL/GenBank/DDBJ databases">
        <authorList>
            <person name="Morgan W.R."/>
            <person name="Tartar A."/>
        </authorList>
    </citation>
    <scope>NUCLEOTIDE SEQUENCE</scope>
    <source>
        <strain evidence="1">ARSEF 373</strain>
    </source>
</reference>
<protein>
    <submittedName>
        <fullName evidence="1">Uncharacterized protein</fullName>
    </submittedName>
</protein>
<organism evidence="1 2">
    <name type="scientific">Lagenidium giganteum</name>
    <dbReference type="NCBI Taxonomy" id="4803"/>
    <lineage>
        <taxon>Eukaryota</taxon>
        <taxon>Sar</taxon>
        <taxon>Stramenopiles</taxon>
        <taxon>Oomycota</taxon>
        <taxon>Peronosporomycetes</taxon>
        <taxon>Pythiales</taxon>
        <taxon>Pythiaceae</taxon>
    </lineage>
</organism>
<dbReference type="AlphaFoldDB" id="A0AAV2YVV6"/>
<evidence type="ECO:0000313" key="2">
    <source>
        <dbReference type="Proteomes" id="UP001146120"/>
    </source>
</evidence>
<accession>A0AAV2YVV6</accession>
<comment type="caution">
    <text evidence="1">The sequence shown here is derived from an EMBL/GenBank/DDBJ whole genome shotgun (WGS) entry which is preliminary data.</text>
</comment>
<gene>
    <name evidence="1" type="ORF">N0F65_003025</name>
</gene>
<keyword evidence="2" id="KW-1185">Reference proteome</keyword>
<dbReference type="Proteomes" id="UP001146120">
    <property type="component" value="Unassembled WGS sequence"/>
</dbReference>
<reference evidence="1" key="2">
    <citation type="journal article" date="2023" name="Microbiol Resour">
        <title>Decontamination and Annotation of the Draft Genome Sequence of the Oomycete Lagenidium giganteum ARSEF 373.</title>
        <authorList>
            <person name="Morgan W.R."/>
            <person name="Tartar A."/>
        </authorList>
    </citation>
    <scope>NUCLEOTIDE SEQUENCE</scope>
    <source>
        <strain evidence="1">ARSEF 373</strain>
    </source>
</reference>
<dbReference type="EMBL" id="DAKRPA010000132">
    <property type="protein sequence ID" value="DAZ97539.1"/>
    <property type="molecule type" value="Genomic_DNA"/>
</dbReference>
<proteinExistence type="predicted"/>
<name>A0AAV2YVV6_9STRA</name>
<evidence type="ECO:0000313" key="1">
    <source>
        <dbReference type="EMBL" id="DAZ97539.1"/>
    </source>
</evidence>
<sequence>MYTVFVFLTTSSLLDHPLVRQSVFQDDIAHGLYDFEPRDRVDELLLAQLHTDAYSTSKYLGYQDHRHTAPTASWCHRINIDKGNSIHISYDGDGISRRYLRKNHGKLPGHCTGFTVPMGEDYSANPIWVVNDARSMYGQSYLHCEDPRLWESRDPTDQTQNNTEFRFRATYIIAQQHFASALIAFETQTSYCKAIKINTTDFWRVEPAIEGDTKAYLNVLFTNKSRLLSYLDVVGQIVVALVIVKTLLTAIAHAEIIIPTQSRTYYQLALDWVKGGNPAYEQHPRINAGGSRFKLSNAWLANPIYIVASGMYALGTSTESQMIVEVLYWQYCQSHDSTDIIYAGIYATRHAWVSVAIWSVIRNLLGFPRIPILPKCVREHILGVETYCSSRLLVITFLMSSATATLTRGVIYLLDVVDLTDVASGIPKGSFWQSEVFQSLAVNHAFALLYSYATATCNKLMCRKLCPSHRRNSFLRALDSNRRFSGFDMLEFLQTAQADTMHGQTILILRLSEFYQAYASVNVLAPTAVQMDTDVAFDDVLVASTQENGRVLCFSKSGVKVESKSALHAIQQSMQNDNPHRLICVM</sequence>